<reference evidence="2" key="1">
    <citation type="journal article" date="2023" name="Nat. Plants">
        <title>Single-cell RNA sequencing provides a high-resolution roadmap for understanding the multicellular compartmentation of specialized metabolism.</title>
        <authorList>
            <person name="Sun S."/>
            <person name="Shen X."/>
            <person name="Li Y."/>
            <person name="Li Y."/>
            <person name="Wang S."/>
            <person name="Li R."/>
            <person name="Zhang H."/>
            <person name="Shen G."/>
            <person name="Guo B."/>
            <person name="Wei J."/>
            <person name="Xu J."/>
            <person name="St-Pierre B."/>
            <person name="Chen S."/>
            <person name="Sun C."/>
        </authorList>
    </citation>
    <scope>NUCLEOTIDE SEQUENCE [LARGE SCALE GENOMIC DNA]</scope>
</reference>
<evidence type="ECO:0000313" key="1">
    <source>
        <dbReference type="EMBL" id="KAI5664208.1"/>
    </source>
</evidence>
<sequence>MCVDVTSPHGIFLEQVYIVLLLKQRKLLHAKTSSLKTRLFEEKTPRSHLFTKSISLENFLLTYISILSFLDIDILRCRGDFVMQRIQLLILLRLRQGRLRMHPLPGSHLLLTLDLNRLLRRIRSNSKARLVYGSDRFISKGGLVVLAPQKVSTVTSVGSLVCVGLRVREGTFARFLFLSGAIIQYRRVAYTR</sequence>
<accession>A0ACC0AXP3</accession>
<dbReference type="Proteomes" id="UP001060085">
    <property type="component" value="Linkage Group LG05"/>
</dbReference>
<gene>
    <name evidence="1" type="ORF">M9H77_23531</name>
</gene>
<organism evidence="1 2">
    <name type="scientific">Catharanthus roseus</name>
    <name type="common">Madagascar periwinkle</name>
    <name type="synonym">Vinca rosea</name>
    <dbReference type="NCBI Taxonomy" id="4058"/>
    <lineage>
        <taxon>Eukaryota</taxon>
        <taxon>Viridiplantae</taxon>
        <taxon>Streptophyta</taxon>
        <taxon>Embryophyta</taxon>
        <taxon>Tracheophyta</taxon>
        <taxon>Spermatophyta</taxon>
        <taxon>Magnoliopsida</taxon>
        <taxon>eudicotyledons</taxon>
        <taxon>Gunneridae</taxon>
        <taxon>Pentapetalae</taxon>
        <taxon>asterids</taxon>
        <taxon>lamiids</taxon>
        <taxon>Gentianales</taxon>
        <taxon>Apocynaceae</taxon>
        <taxon>Rauvolfioideae</taxon>
        <taxon>Vinceae</taxon>
        <taxon>Catharanthinae</taxon>
        <taxon>Catharanthus</taxon>
    </lineage>
</organism>
<keyword evidence="2" id="KW-1185">Reference proteome</keyword>
<comment type="caution">
    <text evidence="1">The sequence shown here is derived from an EMBL/GenBank/DDBJ whole genome shotgun (WGS) entry which is preliminary data.</text>
</comment>
<name>A0ACC0AXP3_CATRO</name>
<dbReference type="EMBL" id="CM044705">
    <property type="protein sequence ID" value="KAI5664208.1"/>
    <property type="molecule type" value="Genomic_DNA"/>
</dbReference>
<proteinExistence type="predicted"/>
<evidence type="ECO:0000313" key="2">
    <source>
        <dbReference type="Proteomes" id="UP001060085"/>
    </source>
</evidence>
<protein>
    <submittedName>
        <fullName evidence="1">Uncharacterized protein</fullName>
    </submittedName>
</protein>